<dbReference type="Pfam" id="PF13609">
    <property type="entry name" value="Porin_4"/>
    <property type="match status" value="1"/>
</dbReference>
<keyword evidence="3" id="KW-0813">Transport</keyword>
<organism evidence="13 14">
    <name type="scientific">Parasutterella muris</name>
    <dbReference type="NCBI Taxonomy" id="2565572"/>
    <lineage>
        <taxon>Bacteria</taxon>
        <taxon>Pseudomonadati</taxon>
        <taxon>Pseudomonadota</taxon>
        <taxon>Betaproteobacteria</taxon>
        <taxon>Burkholderiales</taxon>
        <taxon>Sutterellaceae</taxon>
        <taxon>Parasutterella</taxon>
    </lineage>
</organism>
<dbReference type="SUPFAM" id="SSF56935">
    <property type="entry name" value="Porins"/>
    <property type="match status" value="1"/>
</dbReference>
<keyword evidence="10" id="KW-0998">Cell outer membrane</keyword>
<dbReference type="GO" id="GO:0046930">
    <property type="term" value="C:pore complex"/>
    <property type="evidence" value="ECO:0007669"/>
    <property type="project" value="UniProtKB-KW"/>
</dbReference>
<dbReference type="GO" id="GO:0009279">
    <property type="term" value="C:cell outer membrane"/>
    <property type="evidence" value="ECO:0007669"/>
    <property type="project" value="UniProtKB-SubCell"/>
</dbReference>
<evidence type="ECO:0000259" key="12">
    <source>
        <dbReference type="Pfam" id="PF13609"/>
    </source>
</evidence>
<dbReference type="GO" id="GO:0015288">
    <property type="term" value="F:porin activity"/>
    <property type="evidence" value="ECO:0007669"/>
    <property type="project" value="UniProtKB-KW"/>
</dbReference>
<dbReference type="OrthoDB" id="8520696at2"/>
<evidence type="ECO:0000256" key="2">
    <source>
        <dbReference type="ARBA" id="ARBA00011233"/>
    </source>
</evidence>
<evidence type="ECO:0000313" key="13">
    <source>
        <dbReference type="EMBL" id="MVX56566.1"/>
    </source>
</evidence>
<feature type="chain" id="PRO_5026720906" evidence="11">
    <location>
        <begin position="21"/>
        <end position="345"/>
    </location>
</feature>
<dbReference type="PRINTS" id="PR00184">
    <property type="entry name" value="NEISSPPORIN"/>
</dbReference>
<evidence type="ECO:0000256" key="1">
    <source>
        <dbReference type="ARBA" id="ARBA00004571"/>
    </source>
</evidence>
<dbReference type="Gene3D" id="2.40.160.10">
    <property type="entry name" value="Porin"/>
    <property type="match status" value="1"/>
</dbReference>
<feature type="domain" description="Porin" evidence="12">
    <location>
        <begin position="10"/>
        <end position="319"/>
    </location>
</feature>
<comment type="caution">
    <text evidence="13">The sequence shown here is derived from an EMBL/GenBank/DDBJ whole genome shotgun (WGS) entry which is preliminary data.</text>
</comment>
<keyword evidence="6 11" id="KW-0732">Signal</keyword>
<evidence type="ECO:0000256" key="5">
    <source>
        <dbReference type="ARBA" id="ARBA00022692"/>
    </source>
</evidence>
<dbReference type="InterPro" id="IPR050298">
    <property type="entry name" value="Gram-neg_bact_OMP"/>
</dbReference>
<dbReference type="InterPro" id="IPR002299">
    <property type="entry name" value="Porin_Neis"/>
</dbReference>
<reference evidence="13 14" key="1">
    <citation type="submission" date="2019-12" db="EMBL/GenBank/DDBJ databases">
        <title>Microbes associate with the intestines of laboratory mice.</title>
        <authorList>
            <person name="Navarre W."/>
            <person name="Wong E."/>
        </authorList>
    </citation>
    <scope>NUCLEOTIDE SEQUENCE [LARGE SCALE GENOMIC DNA]</scope>
    <source>
        <strain evidence="13 14">NM82_D38</strain>
    </source>
</reference>
<evidence type="ECO:0000256" key="3">
    <source>
        <dbReference type="ARBA" id="ARBA00022448"/>
    </source>
</evidence>
<keyword evidence="7" id="KW-0406">Ion transport</keyword>
<dbReference type="EMBL" id="WSRP01000012">
    <property type="protein sequence ID" value="MVX56566.1"/>
    <property type="molecule type" value="Genomic_DNA"/>
</dbReference>
<dbReference type="Proteomes" id="UP000472580">
    <property type="component" value="Unassembled WGS sequence"/>
</dbReference>
<dbReference type="GO" id="GO:0006811">
    <property type="term" value="P:monoatomic ion transport"/>
    <property type="evidence" value="ECO:0007669"/>
    <property type="project" value="UniProtKB-KW"/>
</dbReference>
<evidence type="ECO:0000256" key="11">
    <source>
        <dbReference type="SAM" id="SignalP"/>
    </source>
</evidence>
<dbReference type="PANTHER" id="PTHR34501:SF9">
    <property type="entry name" value="MAJOR OUTER MEMBRANE PROTEIN P.IA"/>
    <property type="match status" value="1"/>
</dbReference>
<gene>
    <name evidence="13" type="ORF">E5987_04995</name>
</gene>
<keyword evidence="9" id="KW-0472">Membrane</keyword>
<protein>
    <submittedName>
        <fullName evidence="13">Porin</fullName>
    </submittedName>
</protein>
<evidence type="ECO:0000256" key="4">
    <source>
        <dbReference type="ARBA" id="ARBA00022452"/>
    </source>
</evidence>
<dbReference type="CDD" id="cd00342">
    <property type="entry name" value="gram_neg_porins"/>
    <property type="match status" value="1"/>
</dbReference>
<dbReference type="RefSeq" id="WP_160334998.1">
    <property type="nucleotide sequence ID" value="NZ_CALPCR010000023.1"/>
</dbReference>
<keyword evidence="8" id="KW-0626">Porin</keyword>
<accession>A0A6L6YG35</accession>
<feature type="signal peptide" evidence="11">
    <location>
        <begin position="1"/>
        <end position="20"/>
    </location>
</feature>
<keyword evidence="5" id="KW-0812">Transmembrane</keyword>
<evidence type="ECO:0000256" key="9">
    <source>
        <dbReference type="ARBA" id="ARBA00023136"/>
    </source>
</evidence>
<dbReference type="PANTHER" id="PTHR34501">
    <property type="entry name" value="PROTEIN YDDL-RELATED"/>
    <property type="match status" value="1"/>
</dbReference>
<dbReference type="InterPro" id="IPR023614">
    <property type="entry name" value="Porin_dom_sf"/>
</dbReference>
<keyword evidence="14" id="KW-1185">Reference proteome</keyword>
<comment type="subunit">
    <text evidence="2">Homotrimer.</text>
</comment>
<evidence type="ECO:0000256" key="6">
    <source>
        <dbReference type="ARBA" id="ARBA00022729"/>
    </source>
</evidence>
<comment type="subcellular location">
    <subcellularLocation>
        <location evidence="1">Cell outer membrane</location>
        <topology evidence="1">Multi-pass membrane protein</topology>
    </subcellularLocation>
</comment>
<evidence type="ECO:0000256" key="7">
    <source>
        <dbReference type="ARBA" id="ARBA00023065"/>
    </source>
</evidence>
<dbReference type="AlphaFoldDB" id="A0A6L6YG35"/>
<proteinExistence type="predicted"/>
<name>A0A6L6YG35_9BURK</name>
<keyword evidence="4" id="KW-1134">Transmembrane beta strand</keyword>
<evidence type="ECO:0000256" key="10">
    <source>
        <dbReference type="ARBA" id="ARBA00023237"/>
    </source>
</evidence>
<sequence>MKKTLLAMGVLGAFSSLAFAASNVTLYGVIEEGVLVQKAKHQDTTVQLKSGFDQGSRWGIKGVEELGNGYAVGFILEQGFNVDNGGEATGGKQFSREAFLYVTGPFGRLGAGRTGTLSSGAQSNTILTGWALGTGFGLSSWTSAIGTSFSRVDNAVAYQTPSFGGLKLSAMYSNGTSADENKWSKNNHYYGLGALYNANAIKSSLILEAVDHKDATGDAKKKTQYVINYGFEYNLGTVTPMFAYQWAHQDEGKKTHMFGLSAKVAVGGGDLLAGGRYLFGDDDAIGAEEQKVRAWNIGAAYIYPLSKRTAVKAYAGYADGAKAWKNTEDVAMNGYQVYLGLRHSF</sequence>
<evidence type="ECO:0000313" key="14">
    <source>
        <dbReference type="Proteomes" id="UP000472580"/>
    </source>
</evidence>
<evidence type="ECO:0000256" key="8">
    <source>
        <dbReference type="ARBA" id="ARBA00023114"/>
    </source>
</evidence>
<dbReference type="InterPro" id="IPR033900">
    <property type="entry name" value="Gram_neg_porin_domain"/>
</dbReference>